<reference evidence="1 2" key="1">
    <citation type="submission" date="2019-05" db="EMBL/GenBank/DDBJ databases">
        <title>Psychrobacillus vulpis sp. nov., a new species isolated from feces of a red fox that inhabits in The Tablas de Daimiel Natural Park, Albacete, Spain.</title>
        <authorList>
            <person name="Rodriguez M."/>
            <person name="Reina J.C."/>
            <person name="Bejar V."/>
            <person name="Llamas I."/>
        </authorList>
    </citation>
    <scope>NUCLEOTIDE SEQUENCE [LARGE SCALE GENOMIC DNA]</scope>
    <source>
        <strain evidence="1 2">NHI-2</strain>
    </source>
</reference>
<evidence type="ECO:0000313" key="1">
    <source>
        <dbReference type="EMBL" id="TQR12938.1"/>
    </source>
</evidence>
<protein>
    <submittedName>
        <fullName evidence="1">Uncharacterized protein</fullName>
    </submittedName>
</protein>
<gene>
    <name evidence="1" type="ORF">FG383_12815</name>
</gene>
<comment type="caution">
    <text evidence="1">The sequence shown here is derived from an EMBL/GenBank/DDBJ whole genome shotgun (WGS) entry which is preliminary data.</text>
</comment>
<dbReference type="RefSeq" id="WP_142607785.1">
    <property type="nucleotide sequence ID" value="NZ_VDGG01000025.1"/>
</dbReference>
<keyword evidence="2" id="KW-1185">Reference proteome</keyword>
<dbReference type="Proteomes" id="UP000318937">
    <property type="component" value="Unassembled WGS sequence"/>
</dbReference>
<organism evidence="1 2">
    <name type="scientific">Psychrobacillus soli</name>
    <dbReference type="NCBI Taxonomy" id="1543965"/>
    <lineage>
        <taxon>Bacteria</taxon>
        <taxon>Bacillati</taxon>
        <taxon>Bacillota</taxon>
        <taxon>Bacilli</taxon>
        <taxon>Bacillales</taxon>
        <taxon>Bacillaceae</taxon>
        <taxon>Psychrobacillus</taxon>
    </lineage>
</organism>
<dbReference type="EMBL" id="VDGG01000025">
    <property type="protein sequence ID" value="TQR12938.1"/>
    <property type="molecule type" value="Genomic_DNA"/>
</dbReference>
<proteinExistence type="predicted"/>
<accession>A0A544T6C1</accession>
<sequence>MKVNKNFLFLLLGQSTANLGDVFYIVSTISILYKLTGSATISAFVPFTFTSAVRCFPVY</sequence>
<evidence type="ECO:0000313" key="2">
    <source>
        <dbReference type="Proteomes" id="UP000318937"/>
    </source>
</evidence>
<name>A0A544T6C1_9BACI</name>
<dbReference type="AlphaFoldDB" id="A0A544T6C1"/>
<dbReference type="OrthoDB" id="2351575at2"/>